<organism evidence="3">
    <name type="scientific">groundwater metagenome</name>
    <dbReference type="NCBI Taxonomy" id="717931"/>
    <lineage>
        <taxon>unclassified sequences</taxon>
        <taxon>metagenomes</taxon>
        <taxon>ecological metagenomes</taxon>
    </lineage>
</organism>
<proteinExistence type="inferred from homology"/>
<dbReference type="PANTHER" id="PTHR43318:SF2">
    <property type="entry name" value="UDP-N-ACETYLGLUCOSAMINE 4,6-DEHYDRATASE (INVERTING)"/>
    <property type="match status" value="1"/>
</dbReference>
<gene>
    <name evidence="3" type="ORF">MSIBF_A290006</name>
</gene>
<name>A0A098EA71_9ZZZZ</name>
<dbReference type="CDD" id="cd05237">
    <property type="entry name" value="UDP_invert_4-6DH_SDR_e"/>
    <property type="match status" value="1"/>
</dbReference>
<dbReference type="PANTHER" id="PTHR43318">
    <property type="entry name" value="UDP-N-ACETYLGLUCOSAMINE 4,6-DEHYDRATASE"/>
    <property type="match status" value="1"/>
</dbReference>
<dbReference type="Pfam" id="PF02719">
    <property type="entry name" value="Polysacc_synt_2"/>
    <property type="match status" value="1"/>
</dbReference>
<dbReference type="EMBL" id="CCXY01000212">
    <property type="protein sequence ID" value="CEG12902.1"/>
    <property type="molecule type" value="Genomic_DNA"/>
</dbReference>
<comment type="similarity">
    <text evidence="1">Belongs to the polysaccharide synthase family.</text>
</comment>
<sequence>MKKTFEGKDILVTGGCGSIGSEIVSQLLNYNPKRIRVFDHNESGLFHLQQRLEYEKKEKASVVRYLIGDVRDKERVRKALKDAEIIFHAAALKHVPLCEYNPFEAVATNIMGTENVIEAARLENVKKFVSISTDKAVNPINTMGATKLLSEKLTITALLGDYRTVFSCVRFGNVLNSDGSVIPIFRKQIERGGPVTITSKNMTRFFMSMSEAVNLLLKAAKIMEGREIFILKMDSVRIIDLAEVMIEELAPRYGYTPKDIKIKEIGIRPGEKLYESLLTEEEIPHTKETEDMYILKLGISTPGHVERDYVSKDIKIQEYSSKNTKILNKEEIKEKLFKYKIW</sequence>
<dbReference type="InterPro" id="IPR003869">
    <property type="entry name" value="Polysac_CapD-like"/>
</dbReference>
<accession>A0A098EA71</accession>
<reference evidence="3" key="1">
    <citation type="submission" date="2014-09" db="EMBL/GenBank/DDBJ databases">
        <authorList>
            <person name="Probst J Alexander"/>
        </authorList>
    </citation>
    <scope>NUCLEOTIDE SEQUENCE</scope>
</reference>
<dbReference type="InterPro" id="IPR051203">
    <property type="entry name" value="Polysaccharide_Synthase-Rel"/>
</dbReference>
<dbReference type="InterPro" id="IPR036291">
    <property type="entry name" value="NAD(P)-bd_dom_sf"/>
</dbReference>
<evidence type="ECO:0000256" key="1">
    <source>
        <dbReference type="ARBA" id="ARBA00007430"/>
    </source>
</evidence>
<feature type="domain" description="Polysaccharide biosynthesis protein CapD-like" evidence="2">
    <location>
        <begin position="10"/>
        <end position="295"/>
    </location>
</feature>
<dbReference type="Gene3D" id="3.40.50.720">
    <property type="entry name" value="NAD(P)-binding Rossmann-like Domain"/>
    <property type="match status" value="1"/>
</dbReference>
<dbReference type="SUPFAM" id="SSF51735">
    <property type="entry name" value="NAD(P)-binding Rossmann-fold domains"/>
    <property type="match status" value="1"/>
</dbReference>
<evidence type="ECO:0000313" key="3">
    <source>
        <dbReference type="EMBL" id="CEG12902.1"/>
    </source>
</evidence>
<evidence type="ECO:0000259" key="2">
    <source>
        <dbReference type="Pfam" id="PF02719"/>
    </source>
</evidence>
<dbReference type="AlphaFoldDB" id="A0A098EA71"/>
<protein>
    <recommendedName>
        <fullName evidence="2">Polysaccharide biosynthesis protein CapD-like domain-containing protein</fullName>
    </recommendedName>
</protein>